<sequence>MKTPYGVALATLSLWASLPAASAVRASAADSGSLKAKYNITKMTHGNSCIAAGPQFAWQFELLKGTLRTLLLRCPDSEFHMVADPPGYAQGDSDYLLKCRDLWRFFFYEIAQYDMAVEKLQVKAVPVAARRLSIFYIPLALTSTRGRKRGTGVSEGDGSRAATRSVQGNSWRRESSSMESADSLDGALMSTEASAPSEGPFEVRMLDNQQCRMFEAGFHWIYHITANSVNDEHALKIAMADDDHSVANSGLKDPLLSKRVFATRPLSDDDCWTAAGNVYDVIDGSADSGLTQSSAAKFTARLCSKYREEIFGDY</sequence>
<accession>A0A7J6RRY4</accession>
<name>A0A7J6RRY4_PEROL</name>
<organism evidence="3 4">
    <name type="scientific">Perkinsus olseni</name>
    <name type="common">Perkinsus atlanticus</name>
    <dbReference type="NCBI Taxonomy" id="32597"/>
    <lineage>
        <taxon>Eukaryota</taxon>
        <taxon>Sar</taxon>
        <taxon>Alveolata</taxon>
        <taxon>Perkinsozoa</taxon>
        <taxon>Perkinsea</taxon>
        <taxon>Perkinsida</taxon>
        <taxon>Perkinsidae</taxon>
        <taxon>Perkinsus</taxon>
    </lineage>
</organism>
<feature type="region of interest" description="Disordered" evidence="1">
    <location>
        <begin position="147"/>
        <end position="189"/>
    </location>
</feature>
<feature type="chain" id="PRO_5029752541" evidence="2">
    <location>
        <begin position="24"/>
        <end position="314"/>
    </location>
</feature>
<dbReference type="EMBL" id="JABANM010020049">
    <property type="protein sequence ID" value="KAF4723494.1"/>
    <property type="molecule type" value="Genomic_DNA"/>
</dbReference>
<protein>
    <submittedName>
        <fullName evidence="3">Uncharacterized protein</fullName>
    </submittedName>
</protein>
<evidence type="ECO:0000313" key="3">
    <source>
        <dbReference type="EMBL" id="KAF4723494.1"/>
    </source>
</evidence>
<evidence type="ECO:0000256" key="1">
    <source>
        <dbReference type="SAM" id="MobiDB-lite"/>
    </source>
</evidence>
<gene>
    <name evidence="3" type="ORF">FOZ62_024726</name>
</gene>
<feature type="signal peptide" evidence="2">
    <location>
        <begin position="1"/>
        <end position="23"/>
    </location>
</feature>
<evidence type="ECO:0000313" key="4">
    <source>
        <dbReference type="Proteomes" id="UP000574390"/>
    </source>
</evidence>
<dbReference type="Proteomes" id="UP000574390">
    <property type="component" value="Unassembled WGS sequence"/>
</dbReference>
<proteinExistence type="predicted"/>
<keyword evidence="2" id="KW-0732">Signal</keyword>
<comment type="caution">
    <text evidence="3">The sequence shown here is derived from an EMBL/GenBank/DDBJ whole genome shotgun (WGS) entry which is preliminary data.</text>
</comment>
<evidence type="ECO:0000256" key="2">
    <source>
        <dbReference type="SAM" id="SignalP"/>
    </source>
</evidence>
<dbReference type="AlphaFoldDB" id="A0A7J6RRY4"/>
<reference evidence="3 4" key="1">
    <citation type="submission" date="2020-04" db="EMBL/GenBank/DDBJ databases">
        <title>Perkinsus olseni comparative genomics.</title>
        <authorList>
            <person name="Bogema D.R."/>
        </authorList>
    </citation>
    <scope>NUCLEOTIDE SEQUENCE [LARGE SCALE GENOMIC DNA]</scope>
    <source>
        <strain evidence="3">ATCC PRA-205</strain>
    </source>
</reference>